<organism evidence="1 2">
    <name type="scientific">Paenibacillus larvae subsp. larvae</name>
    <dbReference type="NCBI Taxonomy" id="147375"/>
    <lineage>
        <taxon>Bacteria</taxon>
        <taxon>Bacillati</taxon>
        <taxon>Bacillota</taxon>
        <taxon>Bacilli</taxon>
        <taxon>Bacillales</taxon>
        <taxon>Paenibacillaceae</taxon>
        <taxon>Paenibacillus</taxon>
    </lineage>
</organism>
<dbReference type="Proteomes" id="UP000239833">
    <property type="component" value="Chromosome"/>
</dbReference>
<sequence length="69" mass="8019">MNKIIICEDIDFMWTLTDIKRIKQMWEQGMSVDDMSQSVSRDPDEVAILIMELFRNGEIKDRPSGARGN</sequence>
<evidence type="ECO:0000313" key="1">
    <source>
        <dbReference type="EMBL" id="AVF27590.1"/>
    </source>
</evidence>
<name>A0A2L1U3V0_9BACL</name>
<dbReference type="AlphaFoldDB" id="A0A2L1U3V0"/>
<gene>
    <name evidence="1" type="ORF">ERICIII_03480</name>
</gene>
<accession>A0A2L1U3V0</accession>
<dbReference type="EMBL" id="CP019655">
    <property type="protein sequence ID" value="AVF27590.1"/>
    <property type="molecule type" value="Genomic_DNA"/>
</dbReference>
<evidence type="ECO:0000313" key="2">
    <source>
        <dbReference type="Proteomes" id="UP000239833"/>
    </source>
</evidence>
<dbReference type="RefSeq" id="WP_079940274.1">
    <property type="nucleotide sequence ID" value="NZ_CP019655.1"/>
</dbReference>
<proteinExistence type="predicted"/>
<reference evidence="2" key="1">
    <citation type="submission" date="2017-02" db="EMBL/GenBank/DDBJ databases">
        <title>Delineation of Paenibacillus larvae strains originating from foulbrood outbreaks.</title>
        <authorList>
            <person name="Beims H."/>
            <person name="Bunk B."/>
            <person name="Sproeer C."/>
            <person name="Mohr K.I."/>
            <person name="Pradella S."/>
            <person name="Guenther G."/>
            <person name="Rohde M."/>
            <person name="von der Ohe W."/>
            <person name="Steinert M."/>
        </authorList>
    </citation>
    <scope>NUCLEOTIDE SEQUENCE [LARGE SCALE GENOMIC DNA]</scope>
    <source>
        <strain evidence="2">Eric_III</strain>
    </source>
</reference>
<protein>
    <recommendedName>
        <fullName evidence="3">Helix-turn-helix domain containing protein</fullName>
    </recommendedName>
</protein>
<evidence type="ECO:0008006" key="3">
    <source>
        <dbReference type="Google" id="ProtNLM"/>
    </source>
</evidence>